<evidence type="ECO:0000313" key="2">
    <source>
        <dbReference type="Proteomes" id="UP001299235"/>
    </source>
</evidence>
<name>A0ABS8EY10_9FIRM</name>
<accession>A0ABS8EY10</accession>
<dbReference type="Proteomes" id="UP001299235">
    <property type="component" value="Unassembled WGS sequence"/>
</dbReference>
<keyword evidence="2" id="KW-1185">Reference proteome</keyword>
<gene>
    <name evidence="1" type="ORF">LKD42_12680</name>
</gene>
<protein>
    <submittedName>
        <fullName evidence="1">Uncharacterized protein</fullName>
    </submittedName>
</protein>
<dbReference type="RefSeq" id="WP_248835933.1">
    <property type="nucleotide sequence ID" value="NZ_JAJEQE010000055.1"/>
</dbReference>
<dbReference type="EMBL" id="JAJEQE010000055">
    <property type="protein sequence ID" value="MCC2150083.1"/>
    <property type="molecule type" value="Genomic_DNA"/>
</dbReference>
<reference evidence="1 2" key="1">
    <citation type="submission" date="2021-10" db="EMBL/GenBank/DDBJ databases">
        <title>Anaerobic single-cell dispensing facilitates the cultivation of human gut bacteria.</title>
        <authorList>
            <person name="Afrizal A."/>
        </authorList>
    </citation>
    <scope>NUCLEOTIDE SEQUENCE [LARGE SCALE GENOMIC DNA]</scope>
    <source>
        <strain evidence="1 2">CLA-AA-H246</strain>
    </source>
</reference>
<evidence type="ECO:0000313" key="1">
    <source>
        <dbReference type="EMBL" id="MCC2150083.1"/>
    </source>
</evidence>
<organism evidence="1 2">
    <name type="scientific">Hominisplanchenecus faecis</name>
    <dbReference type="NCBI Taxonomy" id="2885351"/>
    <lineage>
        <taxon>Bacteria</taxon>
        <taxon>Bacillati</taxon>
        <taxon>Bacillota</taxon>
        <taxon>Clostridia</taxon>
        <taxon>Lachnospirales</taxon>
        <taxon>Lachnospiraceae</taxon>
        <taxon>Hominisplanchenecus</taxon>
    </lineage>
</organism>
<sequence>MKSDELLKKTLEQTGLPAKYQEYRGSKEVYLVYNEEDERSIAHADDRPQAVSIWWQVHLFAPEGYDFRGMKRRLRALLLEAGFAVRDAVTLFEKEAGSIHVILSCNMTEDMEDETWQKLD</sequence>
<proteinExistence type="predicted"/>
<comment type="caution">
    <text evidence="1">The sequence shown here is derived from an EMBL/GenBank/DDBJ whole genome shotgun (WGS) entry which is preliminary data.</text>
</comment>